<dbReference type="GO" id="GO:0016020">
    <property type="term" value="C:membrane"/>
    <property type="evidence" value="ECO:0007669"/>
    <property type="project" value="UniProtKB-SubCell"/>
</dbReference>
<evidence type="ECO:0000256" key="4">
    <source>
        <dbReference type="ARBA" id="ARBA00022989"/>
    </source>
</evidence>
<evidence type="ECO:0000259" key="7">
    <source>
        <dbReference type="Pfam" id="PF01694"/>
    </source>
</evidence>
<feature type="transmembrane region" description="Helical" evidence="6">
    <location>
        <begin position="131"/>
        <end position="149"/>
    </location>
</feature>
<dbReference type="InterPro" id="IPR022764">
    <property type="entry name" value="Peptidase_S54_rhomboid_dom"/>
</dbReference>
<dbReference type="InterPro" id="IPR035952">
    <property type="entry name" value="Rhomboid-like_sf"/>
</dbReference>
<accession>A0AAD5DFT6</accession>
<dbReference type="AlphaFoldDB" id="A0AAD5DFT6"/>
<comment type="subcellular location">
    <subcellularLocation>
        <location evidence="1">Membrane</location>
        <topology evidence="1">Multi-pass membrane protein</topology>
    </subcellularLocation>
</comment>
<dbReference type="Gene3D" id="1.20.1540.10">
    <property type="entry name" value="Rhomboid-like"/>
    <property type="match status" value="1"/>
</dbReference>
<organism evidence="8 9">
    <name type="scientific">Chlorella ohadii</name>
    <dbReference type="NCBI Taxonomy" id="2649997"/>
    <lineage>
        <taxon>Eukaryota</taxon>
        <taxon>Viridiplantae</taxon>
        <taxon>Chlorophyta</taxon>
        <taxon>core chlorophytes</taxon>
        <taxon>Trebouxiophyceae</taxon>
        <taxon>Chlorellales</taxon>
        <taxon>Chlorellaceae</taxon>
        <taxon>Chlorella clade</taxon>
        <taxon>Chlorella</taxon>
    </lineage>
</organism>
<dbReference type="Pfam" id="PF01694">
    <property type="entry name" value="Rhomboid"/>
    <property type="match status" value="1"/>
</dbReference>
<evidence type="ECO:0000256" key="1">
    <source>
        <dbReference type="ARBA" id="ARBA00004141"/>
    </source>
</evidence>
<keyword evidence="3 6" id="KW-0812">Transmembrane</keyword>
<gene>
    <name evidence="8" type="ORF">COHA_010574</name>
</gene>
<proteinExistence type="inferred from homology"/>
<dbReference type="PANTHER" id="PTHR43731">
    <property type="entry name" value="RHOMBOID PROTEASE"/>
    <property type="match status" value="1"/>
</dbReference>
<evidence type="ECO:0000256" key="6">
    <source>
        <dbReference type="SAM" id="Phobius"/>
    </source>
</evidence>
<comment type="caution">
    <text evidence="8">The sequence shown here is derived from an EMBL/GenBank/DDBJ whole genome shotgun (WGS) entry which is preliminary data.</text>
</comment>
<comment type="similarity">
    <text evidence="2">Belongs to the peptidase S54 family.</text>
</comment>
<dbReference type="Proteomes" id="UP001205105">
    <property type="component" value="Unassembled WGS sequence"/>
</dbReference>
<evidence type="ECO:0000256" key="2">
    <source>
        <dbReference type="ARBA" id="ARBA00009045"/>
    </source>
</evidence>
<evidence type="ECO:0000256" key="5">
    <source>
        <dbReference type="ARBA" id="ARBA00023136"/>
    </source>
</evidence>
<keyword evidence="4 6" id="KW-1133">Transmembrane helix</keyword>
<feature type="transmembrane region" description="Helical" evidence="6">
    <location>
        <begin position="170"/>
        <end position="188"/>
    </location>
</feature>
<dbReference type="PANTHER" id="PTHR43731:SF26">
    <property type="entry name" value="RHOMBOID-LIKE PROTEIN 10, CHLOROPLASTIC"/>
    <property type="match status" value="1"/>
</dbReference>
<dbReference type="EMBL" id="JADXDR010000253">
    <property type="protein sequence ID" value="KAI7835528.1"/>
    <property type="molecule type" value="Genomic_DNA"/>
</dbReference>
<name>A0AAD5DFT6_9CHLO</name>
<evidence type="ECO:0000256" key="3">
    <source>
        <dbReference type="ARBA" id="ARBA00022692"/>
    </source>
</evidence>
<keyword evidence="9" id="KW-1185">Reference proteome</keyword>
<dbReference type="InterPro" id="IPR050925">
    <property type="entry name" value="Rhomboid_protease_S54"/>
</dbReference>
<evidence type="ECO:0000313" key="8">
    <source>
        <dbReference type="EMBL" id="KAI7835528.1"/>
    </source>
</evidence>
<feature type="transmembrane region" description="Helical" evidence="6">
    <location>
        <begin position="96"/>
        <end position="119"/>
    </location>
</feature>
<protein>
    <recommendedName>
        <fullName evidence="7">Peptidase S54 rhomboid domain-containing protein</fullName>
    </recommendedName>
</protein>
<reference evidence="8" key="1">
    <citation type="submission" date="2020-11" db="EMBL/GenBank/DDBJ databases">
        <title>Chlorella ohadii genome sequencing and assembly.</title>
        <authorList>
            <person name="Murik O."/>
            <person name="Treves H."/>
            <person name="Kedem I."/>
            <person name="Shotland Y."/>
            <person name="Kaplan A."/>
        </authorList>
    </citation>
    <scope>NUCLEOTIDE SEQUENCE</scope>
    <source>
        <strain evidence="8">1</strain>
    </source>
</reference>
<dbReference type="GO" id="GO:0004252">
    <property type="term" value="F:serine-type endopeptidase activity"/>
    <property type="evidence" value="ECO:0007669"/>
    <property type="project" value="InterPro"/>
</dbReference>
<keyword evidence="5 6" id="KW-0472">Membrane</keyword>
<feature type="transmembrane region" description="Helical" evidence="6">
    <location>
        <begin position="194"/>
        <end position="213"/>
    </location>
</feature>
<evidence type="ECO:0000313" key="9">
    <source>
        <dbReference type="Proteomes" id="UP001205105"/>
    </source>
</evidence>
<sequence>MIPVGGSRALSRPLAALRPCLPRLAGGGGSGGSRRGSAFRGFLGASQGAAAAGLSLAAAGAGGLPSLAAAGFSGGGGGSGPQPGQFGHPDRRVTDVLLVANVLMFGLQALTNNLITAWGIKANALIHAGQWWRLITPAFLHGGLSHLLVNMYSLNSLGPVVETTVGQRRMLVMYFVSAVAGTVASLYGSPNLSLGASAAIFGMGGAIAVHFYTNRGIYGSRSDRVLSSLWQTLLINLVINGANPRIDHWGHMGGLAGGVLAAFLLGPRWKQTTMPKARGRWLVDDAPLPWLRSSPKPIDGGRLR</sequence>
<dbReference type="SUPFAM" id="SSF144091">
    <property type="entry name" value="Rhomboid-like"/>
    <property type="match status" value="1"/>
</dbReference>
<feature type="domain" description="Peptidase S54 rhomboid" evidence="7">
    <location>
        <begin position="129"/>
        <end position="267"/>
    </location>
</feature>